<dbReference type="AlphaFoldDB" id="H3AQV3"/>
<protein>
    <recommendedName>
        <fullName evidence="4">L1 transposable element RRM domain-containing protein</fullName>
    </recommendedName>
</protein>
<keyword evidence="1" id="KW-0175">Coiled coil</keyword>
<reference evidence="2" key="2">
    <citation type="submission" date="2025-08" db="UniProtKB">
        <authorList>
            <consortium name="Ensembl"/>
        </authorList>
    </citation>
    <scope>IDENTIFICATION</scope>
</reference>
<dbReference type="InterPro" id="IPR004244">
    <property type="entry name" value="Transposase_22"/>
</dbReference>
<dbReference type="EMBL" id="AFYH01083735">
    <property type="status" value="NOT_ANNOTATED_CDS"/>
    <property type="molecule type" value="Genomic_DNA"/>
</dbReference>
<dbReference type="Proteomes" id="UP000008672">
    <property type="component" value="Unassembled WGS sequence"/>
</dbReference>
<evidence type="ECO:0000256" key="1">
    <source>
        <dbReference type="SAM" id="Coils"/>
    </source>
</evidence>
<dbReference type="Ensembl" id="ENSLACT00000012115.1">
    <property type="protein sequence ID" value="ENSLACP00000012024.1"/>
    <property type="gene ID" value="ENSLACG00000010583.1"/>
</dbReference>
<reference evidence="2" key="3">
    <citation type="submission" date="2025-09" db="UniProtKB">
        <authorList>
            <consortium name="Ensembl"/>
        </authorList>
    </citation>
    <scope>IDENTIFICATION</scope>
</reference>
<proteinExistence type="predicted"/>
<feature type="coiled-coil region" evidence="1">
    <location>
        <begin position="22"/>
        <end position="84"/>
    </location>
</feature>
<accession>H3AQV3</accession>
<sequence length="212" mass="23793">TASATAGIKSLHSLQQTVAEDVSEMKQDLAQVKHTMKDLIKQVTKTEARISTIEVGWAGNKPLISSLAGKIEDLTECIDTLENRGHHKNICIVEAPEGEELQDLQSFVSDLLLNTLKISSDNIETERVHCSLGPYPNEGDRPCDTLVLFLRFPTRELVLRVVRTLKGKRISSFPDFSRRLMQKKKRSKFNEVVQALHDKGVKYAVLYPAPLK</sequence>
<name>H3AQV3_LATCH</name>
<reference evidence="3" key="1">
    <citation type="submission" date="2011-08" db="EMBL/GenBank/DDBJ databases">
        <title>The draft genome of Latimeria chalumnae.</title>
        <authorList>
            <person name="Di Palma F."/>
            <person name="Alfoldi J."/>
            <person name="Johnson J."/>
            <person name="Berlin A."/>
            <person name="Gnerre S."/>
            <person name="Jaffe D."/>
            <person name="MacCallum I."/>
            <person name="Young S."/>
            <person name="Walker B.J."/>
            <person name="Lander E."/>
            <person name="Lindblad-Toh K."/>
        </authorList>
    </citation>
    <scope>NUCLEOTIDE SEQUENCE [LARGE SCALE GENOMIC DNA]</scope>
    <source>
        <strain evidence="3">Wild caught</strain>
    </source>
</reference>
<evidence type="ECO:0000313" key="3">
    <source>
        <dbReference type="Proteomes" id="UP000008672"/>
    </source>
</evidence>
<dbReference type="PANTHER" id="PTHR11505">
    <property type="entry name" value="L1 TRANSPOSABLE ELEMENT-RELATED"/>
    <property type="match status" value="1"/>
</dbReference>
<keyword evidence="3" id="KW-1185">Reference proteome</keyword>
<evidence type="ECO:0000313" key="2">
    <source>
        <dbReference type="Ensembl" id="ENSLACP00000012024.1"/>
    </source>
</evidence>
<dbReference type="HOGENOM" id="CLU_062834_2_0_1"/>
<organism evidence="2 3">
    <name type="scientific">Latimeria chalumnae</name>
    <name type="common">Coelacanth</name>
    <dbReference type="NCBI Taxonomy" id="7897"/>
    <lineage>
        <taxon>Eukaryota</taxon>
        <taxon>Metazoa</taxon>
        <taxon>Chordata</taxon>
        <taxon>Craniata</taxon>
        <taxon>Vertebrata</taxon>
        <taxon>Euteleostomi</taxon>
        <taxon>Coelacanthiformes</taxon>
        <taxon>Coelacanthidae</taxon>
        <taxon>Latimeria</taxon>
    </lineage>
</organism>
<dbReference type="InParanoid" id="H3AQV3"/>
<evidence type="ECO:0008006" key="4">
    <source>
        <dbReference type="Google" id="ProtNLM"/>
    </source>
</evidence>
<dbReference type="Gene3D" id="3.30.70.1820">
    <property type="entry name" value="L1 transposable element, RRM domain"/>
    <property type="match status" value="1"/>
</dbReference>